<dbReference type="EMBL" id="MN739050">
    <property type="protein sequence ID" value="QHS86042.1"/>
    <property type="molecule type" value="Genomic_DNA"/>
</dbReference>
<sequence length="135" mass="15410">MANPNQEDVANLREEVLQYTRVDDRLRNLNTEVYRLRDERSAVADRIIQIVRQPAFASVSELAVSHDGSKIRIKKPQTWNASWSLSKNKLREYLCLHLGQQAGQACYAYIHNAHSATLRKDTFDIERVGGGAENE</sequence>
<proteinExistence type="predicted"/>
<protein>
    <submittedName>
        <fullName evidence="1">Uncharacterized protein</fullName>
    </submittedName>
</protein>
<name>A0A6C0B1W4_9ZZZZ</name>
<reference evidence="1" key="1">
    <citation type="journal article" date="2020" name="Nature">
        <title>Giant virus diversity and host interactions through global metagenomics.</title>
        <authorList>
            <person name="Schulz F."/>
            <person name="Roux S."/>
            <person name="Paez-Espino D."/>
            <person name="Jungbluth S."/>
            <person name="Walsh D.A."/>
            <person name="Denef V.J."/>
            <person name="McMahon K.D."/>
            <person name="Konstantinidis K.T."/>
            <person name="Eloe-Fadrosh E.A."/>
            <person name="Kyrpides N.C."/>
            <person name="Woyke T."/>
        </authorList>
    </citation>
    <scope>NUCLEOTIDE SEQUENCE</scope>
    <source>
        <strain evidence="1">GVMAG-M-3300009185-7</strain>
    </source>
</reference>
<evidence type="ECO:0000313" key="1">
    <source>
        <dbReference type="EMBL" id="QHS86042.1"/>
    </source>
</evidence>
<accession>A0A6C0B1W4</accession>
<dbReference type="AlphaFoldDB" id="A0A6C0B1W4"/>
<organism evidence="1">
    <name type="scientific">viral metagenome</name>
    <dbReference type="NCBI Taxonomy" id="1070528"/>
    <lineage>
        <taxon>unclassified sequences</taxon>
        <taxon>metagenomes</taxon>
        <taxon>organismal metagenomes</taxon>
    </lineage>
</organism>